<gene>
    <name evidence="2" type="ORF">GALL_05840</name>
</gene>
<dbReference type="Pfam" id="PF03795">
    <property type="entry name" value="YCII"/>
    <property type="match status" value="1"/>
</dbReference>
<organism evidence="2">
    <name type="scientific">mine drainage metagenome</name>
    <dbReference type="NCBI Taxonomy" id="410659"/>
    <lineage>
        <taxon>unclassified sequences</taxon>
        <taxon>metagenomes</taxon>
        <taxon>ecological metagenomes</taxon>
    </lineage>
</organism>
<dbReference type="Gene3D" id="3.30.70.1060">
    <property type="entry name" value="Dimeric alpha+beta barrel"/>
    <property type="match status" value="1"/>
</dbReference>
<dbReference type="InterPro" id="IPR005545">
    <property type="entry name" value="YCII"/>
</dbReference>
<dbReference type="SUPFAM" id="SSF54909">
    <property type="entry name" value="Dimeric alpha+beta barrel"/>
    <property type="match status" value="1"/>
</dbReference>
<feature type="domain" description="YCII-related" evidence="1">
    <location>
        <begin position="26"/>
        <end position="115"/>
    </location>
</feature>
<reference evidence="2" key="1">
    <citation type="submission" date="2016-10" db="EMBL/GenBank/DDBJ databases">
        <title>Sequence of Gallionella enrichment culture.</title>
        <authorList>
            <person name="Poehlein A."/>
            <person name="Muehling M."/>
            <person name="Daniel R."/>
        </authorList>
    </citation>
    <scope>NUCLEOTIDE SEQUENCE</scope>
</reference>
<protein>
    <submittedName>
        <fullName evidence="2">YCII-related domain protein</fullName>
    </submittedName>
</protein>
<comment type="caution">
    <text evidence="2">The sequence shown here is derived from an EMBL/GenBank/DDBJ whole genome shotgun (WGS) entry which is preliminary data.</text>
</comment>
<dbReference type="AlphaFoldDB" id="A0A1J5TTF9"/>
<sequence length="118" mass="12934">MEYILIYRQPAEVYEMNKDPIKGPPNLATWNQYMDAMGAAGILRGGQRLDALSGSSVKIVNGKRQVQDGPFADSKDLLGGFVIIDVPTLNDALRWAELSPSAKTGFTDVYPVMSMPNK</sequence>
<dbReference type="InterPro" id="IPR011008">
    <property type="entry name" value="Dimeric_a/b-barrel"/>
</dbReference>
<evidence type="ECO:0000313" key="2">
    <source>
        <dbReference type="EMBL" id="OIR19701.1"/>
    </source>
</evidence>
<dbReference type="PANTHER" id="PTHR35174">
    <property type="entry name" value="BLL7171 PROTEIN-RELATED"/>
    <property type="match status" value="1"/>
</dbReference>
<proteinExistence type="predicted"/>
<name>A0A1J5TTF9_9ZZZZ</name>
<accession>A0A1J5TTF9</accession>
<dbReference type="EMBL" id="MLJW01000001">
    <property type="protein sequence ID" value="OIR19701.1"/>
    <property type="molecule type" value="Genomic_DNA"/>
</dbReference>
<dbReference type="PANTHER" id="PTHR35174:SF3">
    <property type="entry name" value="BLL7171 PROTEIN"/>
    <property type="match status" value="1"/>
</dbReference>
<evidence type="ECO:0000259" key="1">
    <source>
        <dbReference type="Pfam" id="PF03795"/>
    </source>
</evidence>